<dbReference type="OrthoDB" id="333024at2759"/>
<sequence>MAIEFFKNLSNDLTNLLENEEDYNVLIEVGQMPNCQIFKVHSIILNSRCFYLREKLSKTFYNEKNIKEIHAPNISITIFEIVIKYIYGGIVLFNKVDASTILDLLIAANEFGLEELRNAAQTQLVENHASWIRRNFTKVYRISFENDNFKDLQKFCNNIIAKHPSIIFDSEDFVNISEGALVSLLKLDNLNMDEGKLWDQVIRWGIAQNPDLDSNITQWSNTDFLTLKTTLKNCMPYIRYFQIPGEDVMDRLYPYQQIFESNLWKDIMSKLAAPNIAVNSIILPPRIISNDVLPSRNSAVSSGNDTSATSSETDTIDLNLSAQSKQIINMRENASKWNLSYMPFNGIYELTKVLCKNTTLTSLNLNGSDLGTGGGKLLADALCKNNMLTHLNLDDTKLTSEGGKSLAYALYNNTTLTYLDLSDNDLGSEVGKTLADALCKNSTLKDLVLKSNKLGSKGGKALADALCKNSTLKNLNLSWNKLGVKALANALCKNSTLKDLDLSSNNLGSEGGKALSDALCKNSTLKDLNLNSNNLRSEGGKALTDALCKNSTLKDLDLSSNNLRSEGGKALTDALCKNSTLTSLNLCRNELGSEGGKALADALCKNTALTLLDLSSNKLGSEGGKALADALCKNSTLTSLNLRSNDLGSEGGKALANAICKNTALTLLNLSLNNLKPEGGKALADALCKNNTLKVLNLKECDLESEGGISLANALCKNITLTSLDIAKNNLKSEAGKALVDALCKNTTLTRLTVRDNFIDFELKSNNQNMEIL</sequence>
<dbReference type="Gene3D" id="3.80.10.10">
    <property type="entry name" value="Ribonuclease Inhibitor"/>
    <property type="match status" value="5"/>
</dbReference>
<dbReference type="EMBL" id="QKWP01001620">
    <property type="protein sequence ID" value="RIB07675.1"/>
    <property type="molecule type" value="Genomic_DNA"/>
</dbReference>
<dbReference type="InterPro" id="IPR032675">
    <property type="entry name" value="LRR_dom_sf"/>
</dbReference>
<dbReference type="InterPro" id="IPR052394">
    <property type="entry name" value="LRR-containing"/>
</dbReference>
<dbReference type="InterPro" id="IPR011705">
    <property type="entry name" value="BACK"/>
</dbReference>
<dbReference type="SUPFAM" id="SSF54695">
    <property type="entry name" value="POZ domain"/>
    <property type="match status" value="1"/>
</dbReference>
<dbReference type="Pfam" id="PF13516">
    <property type="entry name" value="LRR_6"/>
    <property type="match status" value="14"/>
</dbReference>
<dbReference type="SMART" id="SM00225">
    <property type="entry name" value="BTB"/>
    <property type="match status" value="1"/>
</dbReference>
<dbReference type="SMART" id="SM00368">
    <property type="entry name" value="LRR_RI"/>
    <property type="match status" value="14"/>
</dbReference>
<evidence type="ECO:0000259" key="1">
    <source>
        <dbReference type="PROSITE" id="PS50097"/>
    </source>
</evidence>
<dbReference type="PROSITE" id="PS50097">
    <property type="entry name" value="BTB"/>
    <property type="match status" value="1"/>
</dbReference>
<dbReference type="Pfam" id="PF07707">
    <property type="entry name" value="BACK"/>
    <property type="match status" value="1"/>
</dbReference>
<proteinExistence type="predicted"/>
<dbReference type="Proteomes" id="UP000266673">
    <property type="component" value="Unassembled WGS sequence"/>
</dbReference>
<keyword evidence="3" id="KW-1185">Reference proteome</keyword>
<gene>
    <name evidence="2" type="ORF">C2G38_2252482</name>
</gene>
<name>A0A397UBI8_9GLOM</name>
<evidence type="ECO:0000313" key="2">
    <source>
        <dbReference type="EMBL" id="RIB07675.1"/>
    </source>
</evidence>
<dbReference type="InterPro" id="IPR011333">
    <property type="entry name" value="SKP1/BTB/POZ_sf"/>
</dbReference>
<dbReference type="PANTHER" id="PTHR24114">
    <property type="entry name" value="LEUCINE RICH REPEAT FAMILY PROTEIN"/>
    <property type="match status" value="1"/>
</dbReference>
<reference evidence="2 3" key="1">
    <citation type="submission" date="2018-06" db="EMBL/GenBank/DDBJ databases">
        <title>Comparative genomics reveals the genomic features of Rhizophagus irregularis, R. cerebriforme, R. diaphanum and Gigaspora rosea, and their symbiotic lifestyle signature.</title>
        <authorList>
            <person name="Morin E."/>
            <person name="San Clemente H."/>
            <person name="Chen E.C.H."/>
            <person name="De La Providencia I."/>
            <person name="Hainaut M."/>
            <person name="Kuo A."/>
            <person name="Kohler A."/>
            <person name="Murat C."/>
            <person name="Tang N."/>
            <person name="Roy S."/>
            <person name="Loubradou J."/>
            <person name="Henrissat B."/>
            <person name="Grigoriev I.V."/>
            <person name="Corradi N."/>
            <person name="Roux C."/>
            <person name="Martin F.M."/>
        </authorList>
    </citation>
    <scope>NUCLEOTIDE SEQUENCE [LARGE SCALE GENOMIC DNA]</scope>
    <source>
        <strain evidence="2 3">DAOM 194757</strain>
    </source>
</reference>
<accession>A0A397UBI8</accession>
<feature type="domain" description="BTB" evidence="1">
    <location>
        <begin position="23"/>
        <end position="95"/>
    </location>
</feature>
<organism evidence="2 3">
    <name type="scientific">Gigaspora rosea</name>
    <dbReference type="NCBI Taxonomy" id="44941"/>
    <lineage>
        <taxon>Eukaryota</taxon>
        <taxon>Fungi</taxon>
        <taxon>Fungi incertae sedis</taxon>
        <taxon>Mucoromycota</taxon>
        <taxon>Glomeromycotina</taxon>
        <taxon>Glomeromycetes</taxon>
        <taxon>Diversisporales</taxon>
        <taxon>Gigasporaceae</taxon>
        <taxon>Gigaspora</taxon>
    </lineage>
</organism>
<dbReference type="SUPFAM" id="SSF52047">
    <property type="entry name" value="RNI-like"/>
    <property type="match status" value="2"/>
</dbReference>
<dbReference type="PANTHER" id="PTHR24114:SF2">
    <property type="entry name" value="F-BOX DOMAIN-CONTAINING PROTEIN-RELATED"/>
    <property type="match status" value="1"/>
</dbReference>
<dbReference type="Gene3D" id="1.25.40.420">
    <property type="match status" value="1"/>
</dbReference>
<dbReference type="InterPro" id="IPR001611">
    <property type="entry name" value="Leu-rich_rpt"/>
</dbReference>
<dbReference type="AlphaFoldDB" id="A0A397UBI8"/>
<dbReference type="STRING" id="44941.A0A397UBI8"/>
<dbReference type="Pfam" id="PF00651">
    <property type="entry name" value="BTB"/>
    <property type="match status" value="1"/>
</dbReference>
<evidence type="ECO:0000313" key="3">
    <source>
        <dbReference type="Proteomes" id="UP000266673"/>
    </source>
</evidence>
<protein>
    <recommendedName>
        <fullName evidence="1">BTB domain-containing protein</fullName>
    </recommendedName>
</protein>
<dbReference type="InterPro" id="IPR000210">
    <property type="entry name" value="BTB/POZ_dom"/>
</dbReference>
<comment type="caution">
    <text evidence="2">The sequence shown here is derived from an EMBL/GenBank/DDBJ whole genome shotgun (WGS) entry which is preliminary data.</text>
</comment>
<dbReference type="Gene3D" id="3.30.710.10">
    <property type="entry name" value="Potassium Channel Kv1.1, Chain A"/>
    <property type="match status" value="1"/>
</dbReference>